<feature type="transmembrane region" description="Helical" evidence="1">
    <location>
        <begin position="30"/>
        <end position="52"/>
    </location>
</feature>
<dbReference type="Proteomes" id="UP001140074">
    <property type="component" value="Unassembled WGS sequence"/>
</dbReference>
<keyword evidence="1" id="KW-0472">Membrane</keyword>
<accession>A0A9W8IHA6</accession>
<name>A0A9W8IHA6_9FUNG</name>
<sequence length="279" mass="31214">MSTITADSIYCLAKDCIQSPDWLTYTPSPAVGWAVGGIAVLIAAMSIIPTFYKGEMRLTHGTDAFYLLALSLFLRSVMNYKVVNTTAAYKASLFFNYYTAICLHEQVVSSLFRYTVKLNWRISGLTEQFRIPISVVHFIQFIMMIPAVVVMFDVVNANGVDPSVYLIRTVVFSTMAMSLVAIVKALAIDIRKSNCNRRALLVSVLPRNLLFIMWGCYMASRTFLPLDNMARDSEVAFYMLNVFPLILAGVAHESVSGLVIFEPVQDDSSFKVIRVYQTA</sequence>
<feature type="transmembrane region" description="Helical" evidence="1">
    <location>
        <begin position="235"/>
        <end position="261"/>
    </location>
</feature>
<proteinExistence type="predicted"/>
<evidence type="ECO:0000313" key="3">
    <source>
        <dbReference type="Proteomes" id="UP001140074"/>
    </source>
</evidence>
<feature type="transmembrane region" description="Helical" evidence="1">
    <location>
        <begin position="199"/>
        <end position="220"/>
    </location>
</feature>
<dbReference type="EMBL" id="JANBUY010000117">
    <property type="protein sequence ID" value="KAJ2863594.1"/>
    <property type="molecule type" value="Genomic_DNA"/>
</dbReference>
<feature type="transmembrane region" description="Helical" evidence="1">
    <location>
        <begin position="164"/>
        <end position="187"/>
    </location>
</feature>
<gene>
    <name evidence="2" type="ORF">GGH94_003498</name>
</gene>
<keyword evidence="3" id="KW-1185">Reference proteome</keyword>
<feature type="transmembrane region" description="Helical" evidence="1">
    <location>
        <begin position="133"/>
        <end position="152"/>
    </location>
</feature>
<comment type="caution">
    <text evidence="2">The sequence shown here is derived from an EMBL/GenBank/DDBJ whole genome shotgun (WGS) entry which is preliminary data.</text>
</comment>
<keyword evidence="1" id="KW-1133">Transmembrane helix</keyword>
<organism evidence="2 3">
    <name type="scientific">Coemansia aciculifera</name>
    <dbReference type="NCBI Taxonomy" id="417176"/>
    <lineage>
        <taxon>Eukaryota</taxon>
        <taxon>Fungi</taxon>
        <taxon>Fungi incertae sedis</taxon>
        <taxon>Zoopagomycota</taxon>
        <taxon>Kickxellomycotina</taxon>
        <taxon>Kickxellomycetes</taxon>
        <taxon>Kickxellales</taxon>
        <taxon>Kickxellaceae</taxon>
        <taxon>Coemansia</taxon>
    </lineage>
</organism>
<keyword evidence="1" id="KW-0812">Transmembrane</keyword>
<evidence type="ECO:0000256" key="1">
    <source>
        <dbReference type="SAM" id="Phobius"/>
    </source>
</evidence>
<protein>
    <submittedName>
        <fullName evidence="2">Uncharacterized protein</fullName>
    </submittedName>
</protein>
<reference evidence="2" key="1">
    <citation type="submission" date="2022-07" db="EMBL/GenBank/DDBJ databases">
        <title>Phylogenomic reconstructions and comparative analyses of Kickxellomycotina fungi.</title>
        <authorList>
            <person name="Reynolds N.K."/>
            <person name="Stajich J.E."/>
            <person name="Barry K."/>
            <person name="Grigoriev I.V."/>
            <person name="Crous P."/>
            <person name="Smith M.E."/>
        </authorList>
    </citation>
    <scope>NUCLEOTIDE SEQUENCE</scope>
    <source>
        <strain evidence="2">RSA 476</strain>
    </source>
</reference>
<feature type="transmembrane region" description="Helical" evidence="1">
    <location>
        <begin position="95"/>
        <end position="112"/>
    </location>
</feature>
<dbReference type="AlphaFoldDB" id="A0A9W8IHA6"/>
<feature type="transmembrane region" description="Helical" evidence="1">
    <location>
        <begin position="64"/>
        <end position="83"/>
    </location>
</feature>
<evidence type="ECO:0000313" key="2">
    <source>
        <dbReference type="EMBL" id="KAJ2863594.1"/>
    </source>
</evidence>